<reference evidence="3" key="4">
    <citation type="submission" date="2015-06" db="UniProtKB">
        <authorList>
            <consortium name="EnsemblFungi"/>
        </authorList>
    </citation>
    <scope>IDENTIFICATION</scope>
</reference>
<gene>
    <name evidence="2" type="ORF">MVLG_06197</name>
</gene>
<feature type="region of interest" description="Disordered" evidence="1">
    <location>
        <begin position="1"/>
        <end position="173"/>
    </location>
</feature>
<evidence type="ECO:0000313" key="3">
    <source>
        <dbReference type="EnsemblFungi" id="MVLG_06197T0"/>
    </source>
</evidence>
<protein>
    <submittedName>
        <fullName evidence="2 3">Uncharacterized protein</fullName>
    </submittedName>
</protein>
<sequence length="299" mass="32571">QKEANNNTGRHNKHHNNPTNTTTNNNASEVVAPSRGLGTDQLASRNHFAGLKVEGEQEEDAGKQVEEGDEDTGAKADNEDSDSDGNAGAGIDKAGGDGKDDDKDDDKDNDEDNNKDEQDDSSEESKRREDKGNDGDDVMKDGAEEDDEGTATEVEEEVEQEQGVQDDSTMIIDDDQTTITTVSRKSTPRNPLWPPLSPETLAKLLREGAEWDQANAEAAARVQAEKEAIINAQLNAEEPLVRHQFAEWGQEGGQLRFINICGTGSWSNKKMKRSQTVANLSNSSDNPVDVKRVLNKVKG</sequence>
<dbReference type="InParanoid" id="U5HGJ1"/>
<dbReference type="EMBL" id="GL541746">
    <property type="protein sequence ID" value="KDE03295.1"/>
    <property type="molecule type" value="Genomic_DNA"/>
</dbReference>
<keyword evidence="4" id="KW-1185">Reference proteome</keyword>
<feature type="compositionally biased region" description="Acidic residues" evidence="1">
    <location>
        <begin position="143"/>
        <end position="160"/>
    </location>
</feature>
<dbReference type="EnsemblFungi" id="MVLG_06197T0">
    <property type="protein sequence ID" value="MVLG_06197T0"/>
    <property type="gene ID" value="MVLG_06197"/>
</dbReference>
<dbReference type="Proteomes" id="UP000017200">
    <property type="component" value="Unassembled WGS sequence"/>
</dbReference>
<feature type="compositionally biased region" description="Acidic residues" evidence="1">
    <location>
        <begin position="102"/>
        <end position="122"/>
    </location>
</feature>
<feature type="compositionally biased region" description="Low complexity" evidence="1">
    <location>
        <begin position="17"/>
        <end position="26"/>
    </location>
</feature>
<dbReference type="AlphaFoldDB" id="U5HGJ1"/>
<proteinExistence type="predicted"/>
<feature type="non-terminal residue" evidence="2">
    <location>
        <position position="1"/>
    </location>
</feature>
<organism evidence="2">
    <name type="scientific">Microbotryum lychnidis-dioicae (strain p1A1 Lamole / MvSl-1064)</name>
    <name type="common">Anther smut fungus</name>
    <dbReference type="NCBI Taxonomy" id="683840"/>
    <lineage>
        <taxon>Eukaryota</taxon>
        <taxon>Fungi</taxon>
        <taxon>Dikarya</taxon>
        <taxon>Basidiomycota</taxon>
        <taxon>Pucciniomycotina</taxon>
        <taxon>Microbotryomycetes</taxon>
        <taxon>Microbotryales</taxon>
        <taxon>Microbotryaceae</taxon>
        <taxon>Microbotryum</taxon>
    </lineage>
</organism>
<evidence type="ECO:0000313" key="4">
    <source>
        <dbReference type="Proteomes" id="UP000017200"/>
    </source>
</evidence>
<feature type="compositionally biased region" description="Basic and acidic residues" evidence="1">
    <location>
        <begin position="123"/>
        <end position="142"/>
    </location>
</feature>
<reference evidence="4" key="1">
    <citation type="submission" date="2010-11" db="EMBL/GenBank/DDBJ databases">
        <title>The genome sequence of Microbotryum violaceum strain p1A1 Lamole.</title>
        <authorList>
            <person name="Cuomo C."/>
            <person name="Perlin M."/>
            <person name="Young S.K."/>
            <person name="Zeng Q."/>
            <person name="Gargeya S."/>
            <person name="Alvarado L."/>
            <person name="Berlin A."/>
            <person name="Chapman S.B."/>
            <person name="Chen Z."/>
            <person name="Freedman E."/>
            <person name="Gellesch M."/>
            <person name="Goldberg J."/>
            <person name="Griggs A."/>
            <person name="Gujja S."/>
            <person name="Heilman E."/>
            <person name="Heiman D."/>
            <person name="Howarth C."/>
            <person name="Mehta T."/>
            <person name="Neiman D."/>
            <person name="Pearson M."/>
            <person name="Roberts A."/>
            <person name="Saif S."/>
            <person name="Shea T."/>
            <person name="Shenoy N."/>
            <person name="Sisk P."/>
            <person name="Stolte C."/>
            <person name="Sykes S."/>
            <person name="White J."/>
            <person name="Yandava C."/>
            <person name="Haas B."/>
            <person name="Nusbaum C."/>
            <person name="Birren B."/>
        </authorList>
    </citation>
    <scope>NUCLEOTIDE SEQUENCE [LARGE SCALE GENOMIC DNA]</scope>
    <source>
        <strain evidence="4">p1A1 Lamole</strain>
    </source>
</reference>
<dbReference type="HOGENOM" id="CLU_932435_0_0_1"/>
<feature type="compositionally biased region" description="Low complexity" evidence="1">
    <location>
        <begin position="161"/>
        <end position="173"/>
    </location>
</feature>
<reference evidence="2 4" key="3">
    <citation type="journal article" date="2015" name="BMC Genomics">
        <title>Sex and parasites: genomic and transcriptomic analysis of Microbotryum lychnidis-dioicae, the biotrophic and plant-castrating anther smut fungus.</title>
        <authorList>
            <person name="Perlin M.H."/>
            <person name="Amselem J."/>
            <person name="Fontanillas E."/>
            <person name="Toh S.S."/>
            <person name="Chen Z."/>
            <person name="Goldberg J."/>
            <person name="Duplessis S."/>
            <person name="Henrissat B."/>
            <person name="Young S."/>
            <person name="Zeng Q."/>
            <person name="Aguileta G."/>
            <person name="Petit E."/>
            <person name="Badouin H."/>
            <person name="Andrews J."/>
            <person name="Razeeq D."/>
            <person name="Gabaldon T."/>
            <person name="Quesneville H."/>
            <person name="Giraud T."/>
            <person name="Hood M.E."/>
            <person name="Schultz D.J."/>
            <person name="Cuomo C.A."/>
        </authorList>
    </citation>
    <scope>NUCLEOTIDE SEQUENCE [LARGE SCALE GENOMIC DNA]</scope>
    <source>
        <strain evidence="4">p1A1 Lamole</strain>
        <strain evidence="2">P1A1 Lamole</strain>
    </source>
</reference>
<accession>U5HGJ1</accession>
<evidence type="ECO:0000256" key="1">
    <source>
        <dbReference type="SAM" id="MobiDB-lite"/>
    </source>
</evidence>
<reference evidence="2" key="2">
    <citation type="submission" date="2010-11" db="EMBL/GenBank/DDBJ databases">
        <authorList>
            <consortium name="The Broad Institute Genome Sequencing Platform"/>
            <person name="Earl A."/>
            <person name="Ward D."/>
            <person name="Feldgarden M."/>
            <person name="Gevers D."/>
            <person name="Butler R."/>
            <person name="Young S.K."/>
            <person name="Zeng Q."/>
            <person name="Gargeya S."/>
            <person name="Fitzgerald M."/>
            <person name="Haas B."/>
            <person name="Abouelleil A."/>
            <person name="Alvarado L."/>
            <person name="Arachchi H.M."/>
            <person name="Berlin A."/>
            <person name="Brown A."/>
            <person name="Chapman S.B."/>
            <person name="Chen Z."/>
            <person name="Dunbar C."/>
            <person name="Freedman E."/>
            <person name="Gearin G."/>
            <person name="Gellesch M."/>
            <person name="Goldberg J."/>
            <person name="Griggs A."/>
            <person name="Gujja S."/>
            <person name="Heilman E."/>
            <person name="Heiman D."/>
            <person name="Howarth C."/>
            <person name="Larson L."/>
            <person name="Lui A."/>
            <person name="MacDonald P.J.P."/>
            <person name="Mehta T."/>
            <person name="Montmayeur A."/>
            <person name="Murphy C."/>
            <person name="Neiman D."/>
            <person name="Pearson M."/>
            <person name="Priest M."/>
            <person name="Roberts A."/>
            <person name="Saif S."/>
            <person name="Shea T."/>
            <person name="Shenoy N."/>
            <person name="Sisk P."/>
            <person name="Stolte C."/>
            <person name="Sykes S."/>
            <person name="White J."/>
            <person name="Yandava C."/>
            <person name="Wortman J."/>
            <person name="Nusbaum C."/>
            <person name="Birren B."/>
        </authorList>
    </citation>
    <scope>NUCLEOTIDE SEQUENCE</scope>
    <source>
        <strain evidence="2">P1A1 Lamole</strain>
    </source>
</reference>
<dbReference type="EMBL" id="AEIJ01000701">
    <property type="status" value="NOT_ANNOTATED_CDS"/>
    <property type="molecule type" value="Genomic_DNA"/>
</dbReference>
<feature type="compositionally biased region" description="Basic and acidic residues" evidence="1">
    <location>
        <begin position="60"/>
        <end position="78"/>
    </location>
</feature>
<evidence type="ECO:0000313" key="2">
    <source>
        <dbReference type="EMBL" id="KDE03295.1"/>
    </source>
</evidence>
<name>U5HGJ1_USTV1</name>